<dbReference type="OrthoDB" id="4305745at2"/>
<dbReference type="AlphaFoldDB" id="A0A4R3L4Y1"/>
<reference evidence="2 3" key="1">
    <citation type="submission" date="2019-03" db="EMBL/GenBank/DDBJ databases">
        <title>Genomic Encyclopedia of Type Strains, Phase IV (KMG-IV): sequencing the most valuable type-strain genomes for metagenomic binning, comparative biology and taxonomic classification.</title>
        <authorList>
            <person name="Goeker M."/>
        </authorList>
    </citation>
    <scope>NUCLEOTIDE SEQUENCE [LARGE SCALE GENOMIC DNA]</scope>
    <source>
        <strain evidence="2 3">DSM 45707</strain>
    </source>
</reference>
<dbReference type="InterPro" id="IPR044717">
    <property type="entry name" value="NIC1"/>
</dbReference>
<accession>A0A4R3L4Y1</accession>
<dbReference type="Pfam" id="PF00857">
    <property type="entry name" value="Isochorismatase"/>
    <property type="match status" value="1"/>
</dbReference>
<dbReference type="PANTHER" id="PTHR47297">
    <property type="match status" value="1"/>
</dbReference>
<comment type="caution">
    <text evidence="2">The sequence shown here is derived from an EMBL/GenBank/DDBJ whole genome shotgun (WGS) entry which is preliminary data.</text>
</comment>
<dbReference type="InterPro" id="IPR036380">
    <property type="entry name" value="Isochorismatase-like_sf"/>
</dbReference>
<sequence length="246" mass="27572">MEKANVFINYMSKHMQQVPSVSIDDLIKQAGGLDHVYLVFVDILKGFCEMGALSSARVNEMVQPSAQLAEALQKKGLSSDHVIFLNDHHPQDAKEFSTFPPHCVRETDEAEVVHPLQTFAQQPGVNIFHKNATSGMFGVNADGIRFHEWLEQVFTKETPLFLMIGDCTDLCIYQNAMGIQLLANEKNADVQIIIPQSHVRTYDIPVEQAEQLGIMAHDADLLDLVFLYHMKLNGIQVVPEVKLTVD</sequence>
<dbReference type="RefSeq" id="WP_131924121.1">
    <property type="nucleotide sequence ID" value="NZ_SMAG01000003.1"/>
</dbReference>
<gene>
    <name evidence="2" type="ORF">EDD58_103150</name>
</gene>
<dbReference type="InterPro" id="IPR000868">
    <property type="entry name" value="Isochorismatase-like_dom"/>
</dbReference>
<dbReference type="SUPFAM" id="SSF52499">
    <property type="entry name" value="Isochorismatase-like hydrolases"/>
    <property type="match status" value="1"/>
</dbReference>
<evidence type="ECO:0000313" key="3">
    <source>
        <dbReference type="Proteomes" id="UP000294937"/>
    </source>
</evidence>
<proteinExistence type="predicted"/>
<keyword evidence="3" id="KW-1185">Reference proteome</keyword>
<dbReference type="GO" id="GO:0008936">
    <property type="term" value="F:nicotinamidase activity"/>
    <property type="evidence" value="ECO:0007669"/>
    <property type="project" value="InterPro"/>
</dbReference>
<dbReference type="EMBL" id="SMAG01000003">
    <property type="protein sequence ID" value="TCS94733.1"/>
    <property type="molecule type" value="Genomic_DNA"/>
</dbReference>
<dbReference type="GO" id="GO:0019365">
    <property type="term" value="P:pyridine nucleotide salvage"/>
    <property type="evidence" value="ECO:0007669"/>
    <property type="project" value="InterPro"/>
</dbReference>
<evidence type="ECO:0000259" key="1">
    <source>
        <dbReference type="Pfam" id="PF00857"/>
    </source>
</evidence>
<dbReference type="PANTHER" id="PTHR47297:SF2">
    <property type="entry name" value="OS02G0606800 PROTEIN"/>
    <property type="match status" value="1"/>
</dbReference>
<evidence type="ECO:0000313" key="2">
    <source>
        <dbReference type="EMBL" id="TCS94733.1"/>
    </source>
</evidence>
<feature type="domain" description="Isochorismatase-like" evidence="1">
    <location>
        <begin position="38"/>
        <end position="177"/>
    </location>
</feature>
<name>A0A4R3L4Y1_9BACL</name>
<dbReference type="Proteomes" id="UP000294937">
    <property type="component" value="Unassembled WGS sequence"/>
</dbReference>
<organism evidence="2 3">
    <name type="scientific">Hazenella coriacea</name>
    <dbReference type="NCBI Taxonomy" id="1179467"/>
    <lineage>
        <taxon>Bacteria</taxon>
        <taxon>Bacillati</taxon>
        <taxon>Bacillota</taxon>
        <taxon>Bacilli</taxon>
        <taxon>Bacillales</taxon>
        <taxon>Thermoactinomycetaceae</taxon>
        <taxon>Hazenella</taxon>
    </lineage>
</organism>
<protein>
    <submittedName>
        <fullName evidence="2">Nicotinamidase-related amidase</fullName>
    </submittedName>
</protein>
<dbReference type="Gene3D" id="3.40.50.850">
    <property type="entry name" value="Isochorismatase-like"/>
    <property type="match status" value="1"/>
</dbReference>